<evidence type="ECO:0000313" key="3">
    <source>
        <dbReference type="Proteomes" id="UP000025227"/>
    </source>
</evidence>
<feature type="region of interest" description="Disordered" evidence="1">
    <location>
        <begin position="175"/>
        <end position="194"/>
    </location>
</feature>
<keyword evidence="2" id="KW-0732">Signal</keyword>
<proteinExistence type="predicted"/>
<reference evidence="4" key="1">
    <citation type="submission" date="2020-12" db="UniProtKB">
        <authorList>
            <consortium name="WormBaseParasite"/>
        </authorList>
    </citation>
    <scope>IDENTIFICATION</scope>
    <source>
        <strain evidence="4">MHco3</strain>
    </source>
</reference>
<feature type="compositionally biased region" description="Polar residues" evidence="1">
    <location>
        <begin position="184"/>
        <end position="193"/>
    </location>
</feature>
<evidence type="ECO:0000256" key="2">
    <source>
        <dbReference type="SAM" id="SignalP"/>
    </source>
</evidence>
<dbReference type="AlphaFoldDB" id="A0A7I4Y1J4"/>
<evidence type="ECO:0000256" key="1">
    <source>
        <dbReference type="SAM" id="MobiDB-lite"/>
    </source>
</evidence>
<feature type="chain" id="PRO_5029536369" evidence="2">
    <location>
        <begin position="33"/>
        <end position="215"/>
    </location>
</feature>
<protein>
    <submittedName>
        <fullName evidence="4">DUF148 domain-containing protein</fullName>
    </submittedName>
</protein>
<name>A0A7I4Y1J4_HAECO</name>
<evidence type="ECO:0000313" key="4">
    <source>
        <dbReference type="WBParaSite" id="HCON_00039235-00001"/>
    </source>
</evidence>
<keyword evidence="3" id="KW-1185">Reference proteome</keyword>
<sequence>PVLLRNQPSQGCFRRMVPPLSLLLFGAFVGLAAEYGDSNNHPFNNGAVLPDAIKKLFDGSLFGIYNETFFYEKLAEVSKFYPEQSERMKEHYKKLIAMKSDLEAMLLSSLEEMQILQKWGICENSKININDHDEDDFILKIAKALHRIRKESREIAFNLITLVERLVNGAHYQESYVSDEPDDPTSSLSPQSRDNSDVELIELLEAIETILTCRQ</sequence>
<accession>A0A7I4Y1J4</accession>
<organism evidence="3 4">
    <name type="scientific">Haemonchus contortus</name>
    <name type="common">Barber pole worm</name>
    <dbReference type="NCBI Taxonomy" id="6289"/>
    <lineage>
        <taxon>Eukaryota</taxon>
        <taxon>Metazoa</taxon>
        <taxon>Ecdysozoa</taxon>
        <taxon>Nematoda</taxon>
        <taxon>Chromadorea</taxon>
        <taxon>Rhabditida</taxon>
        <taxon>Rhabditina</taxon>
        <taxon>Rhabditomorpha</taxon>
        <taxon>Strongyloidea</taxon>
        <taxon>Trichostrongylidae</taxon>
        <taxon>Haemonchus</taxon>
    </lineage>
</organism>
<dbReference type="Proteomes" id="UP000025227">
    <property type="component" value="Unplaced"/>
</dbReference>
<feature type="signal peptide" evidence="2">
    <location>
        <begin position="1"/>
        <end position="32"/>
    </location>
</feature>
<dbReference type="WBParaSite" id="HCON_00039235-00001">
    <property type="protein sequence ID" value="HCON_00039235-00001"/>
    <property type="gene ID" value="HCON_00039235"/>
</dbReference>